<evidence type="ECO:0000256" key="5">
    <source>
        <dbReference type="ARBA" id="ARBA00022729"/>
    </source>
</evidence>
<dbReference type="RefSeq" id="WP_128442294.1">
    <property type="nucleotide sequence ID" value="NZ_SBIP01000002.1"/>
</dbReference>
<evidence type="ECO:0000256" key="8">
    <source>
        <dbReference type="ARBA" id="ARBA00023049"/>
    </source>
</evidence>
<keyword evidence="5" id="KW-0732">Signal</keyword>
<accession>A0A3S3RK71</accession>
<organism evidence="12 13">
    <name type="scientific">Neorhizobium lilium</name>
    <dbReference type="NCBI Taxonomy" id="2503024"/>
    <lineage>
        <taxon>Bacteria</taxon>
        <taxon>Pseudomonadati</taxon>
        <taxon>Pseudomonadota</taxon>
        <taxon>Alphaproteobacteria</taxon>
        <taxon>Hyphomicrobiales</taxon>
        <taxon>Rhizobiaceae</taxon>
        <taxon>Rhizobium/Agrobacterium group</taxon>
        <taxon>Neorhizobium</taxon>
    </lineage>
</organism>
<dbReference type="Gene3D" id="3.30.1380.10">
    <property type="match status" value="1"/>
</dbReference>
<dbReference type="OrthoDB" id="9782994at2"/>
<evidence type="ECO:0000256" key="9">
    <source>
        <dbReference type="ARBA" id="ARBA00023316"/>
    </source>
</evidence>
<comment type="caution">
    <text evidence="12">The sequence shown here is derived from an EMBL/GenBank/DDBJ whole genome shotgun (WGS) entry which is preliminary data.</text>
</comment>
<gene>
    <name evidence="12" type="ORF">EPK99_06725</name>
</gene>
<keyword evidence="3" id="KW-0645">Protease</keyword>
<keyword evidence="9" id="KW-0961">Cell wall biogenesis/degradation</keyword>
<reference evidence="12 13" key="1">
    <citation type="submission" date="2019-01" db="EMBL/GenBank/DDBJ databases">
        <title>The draft genome of Rhizobium sp. 24NR.</title>
        <authorList>
            <person name="Liu L."/>
            <person name="Liang L."/>
            <person name="Shi S."/>
            <person name="Xu L."/>
            <person name="Wang X."/>
            <person name="Li L."/>
            <person name="Zhang X."/>
        </authorList>
    </citation>
    <scope>NUCLEOTIDE SEQUENCE [LARGE SCALE GENOMIC DNA]</scope>
    <source>
        <strain evidence="12 13">24NR</strain>
    </source>
</reference>
<dbReference type="InterPro" id="IPR010275">
    <property type="entry name" value="MepK"/>
</dbReference>
<evidence type="ECO:0000256" key="2">
    <source>
        <dbReference type="ARBA" id="ARBA00004776"/>
    </source>
</evidence>
<evidence type="ECO:0000256" key="11">
    <source>
        <dbReference type="ARBA" id="ARBA00093666"/>
    </source>
</evidence>
<proteinExistence type="inferred from homology"/>
<dbReference type="SUPFAM" id="SSF55166">
    <property type="entry name" value="Hedgehog/DD-peptidase"/>
    <property type="match status" value="1"/>
</dbReference>
<comment type="similarity">
    <text evidence="10">Belongs to the peptidase M15 family.</text>
</comment>
<evidence type="ECO:0000256" key="3">
    <source>
        <dbReference type="ARBA" id="ARBA00022670"/>
    </source>
</evidence>
<dbReference type="CDD" id="cd14844">
    <property type="entry name" value="Zn-DD-carboxypeptidase_like"/>
    <property type="match status" value="1"/>
</dbReference>
<dbReference type="GO" id="GO:0046872">
    <property type="term" value="F:metal ion binding"/>
    <property type="evidence" value="ECO:0007669"/>
    <property type="project" value="UniProtKB-KW"/>
</dbReference>
<keyword evidence="4" id="KW-0479">Metal-binding</keyword>
<comment type="cofactor">
    <cofactor evidence="1">
        <name>Zn(2+)</name>
        <dbReference type="ChEBI" id="CHEBI:29105"/>
    </cofactor>
</comment>
<dbReference type="Pfam" id="PF05951">
    <property type="entry name" value="Peptidase_M15_2"/>
    <property type="match status" value="1"/>
</dbReference>
<evidence type="ECO:0000313" key="13">
    <source>
        <dbReference type="Proteomes" id="UP000287687"/>
    </source>
</evidence>
<dbReference type="EMBL" id="SBIP01000002">
    <property type="protein sequence ID" value="RWX78316.1"/>
    <property type="molecule type" value="Genomic_DNA"/>
</dbReference>
<keyword evidence="7" id="KW-0862">Zinc</keyword>
<evidence type="ECO:0000256" key="7">
    <source>
        <dbReference type="ARBA" id="ARBA00022833"/>
    </source>
</evidence>
<evidence type="ECO:0000256" key="1">
    <source>
        <dbReference type="ARBA" id="ARBA00001947"/>
    </source>
</evidence>
<comment type="pathway">
    <text evidence="2">Cell wall biogenesis; cell wall polysaccharide biosynthesis.</text>
</comment>
<evidence type="ECO:0000256" key="10">
    <source>
        <dbReference type="ARBA" id="ARBA00093448"/>
    </source>
</evidence>
<keyword evidence="13" id="KW-1185">Reference proteome</keyword>
<protein>
    <recommendedName>
        <fullName evidence="11">Murein endopeptidase K</fullName>
    </recommendedName>
</protein>
<keyword evidence="8" id="KW-0482">Metalloprotease</keyword>
<dbReference type="PANTHER" id="PTHR37425">
    <property type="match status" value="1"/>
</dbReference>
<name>A0A3S3RK71_9HYPH</name>
<dbReference type="GO" id="GO:0008237">
    <property type="term" value="F:metallopeptidase activity"/>
    <property type="evidence" value="ECO:0007669"/>
    <property type="project" value="UniProtKB-KW"/>
</dbReference>
<dbReference type="GO" id="GO:0071555">
    <property type="term" value="P:cell wall organization"/>
    <property type="evidence" value="ECO:0007669"/>
    <property type="project" value="UniProtKB-KW"/>
</dbReference>
<dbReference type="InterPro" id="IPR009045">
    <property type="entry name" value="Zn_M74/Hedgehog-like"/>
</dbReference>
<dbReference type="GO" id="GO:0006508">
    <property type="term" value="P:proteolysis"/>
    <property type="evidence" value="ECO:0007669"/>
    <property type="project" value="UniProtKB-KW"/>
</dbReference>
<dbReference type="AlphaFoldDB" id="A0A3S3RK71"/>
<evidence type="ECO:0000256" key="4">
    <source>
        <dbReference type="ARBA" id="ARBA00022723"/>
    </source>
</evidence>
<dbReference type="PANTHER" id="PTHR37425:SF1">
    <property type="entry name" value="OUTER MEMBRANE PROTEIN"/>
    <property type="match status" value="1"/>
</dbReference>
<dbReference type="Proteomes" id="UP000287687">
    <property type="component" value="Unassembled WGS sequence"/>
</dbReference>
<evidence type="ECO:0000256" key="6">
    <source>
        <dbReference type="ARBA" id="ARBA00022801"/>
    </source>
</evidence>
<keyword evidence="6" id="KW-0378">Hydrolase</keyword>
<sequence length="448" mass="47319">MFQSLSLLSPPISGSFVSGLLARLIGGFARALRTAAVTFAALVGSVAGAEAEDRALKLFFTHTGERAEITYKRDGRLDPKGLAQMNHFLRDWRRNETARIDPRLLDLVWEIYDRSGAEGPIHIVSGYRSPSTNSMLKGRSRVSGVATKSQHMLGRAVDFYIPGIKLSTLRALAIQLQGGGVGYYPTFVHVDVGNVRAWPRMSRQELARLFPDGRTVHMPADGRPLSGYTQAVAQYKRRGAAAKSVEIASAPIEEGEDELPSRRSVATAMLPTPRSRAEMALAAQVRAPAASASAPAPGFTDLASLAVPTPALRPSPPIGRPVETAALDVTRPAPAAGIAPDGPPARAFAAAPTLVQGFGREIGGGSGQTTASIASLPIGSADMEPEDAFDGQEALLAWAVSPPGSTLEMTAPYVVERALADHTAQTTPAPLPLAASDRFDGGRFWSDG</sequence>
<evidence type="ECO:0000313" key="12">
    <source>
        <dbReference type="EMBL" id="RWX78316.1"/>
    </source>
</evidence>